<evidence type="ECO:0000256" key="5">
    <source>
        <dbReference type="ARBA" id="ARBA00023136"/>
    </source>
</evidence>
<feature type="transmembrane region" description="Helical" evidence="7">
    <location>
        <begin position="306"/>
        <end position="326"/>
    </location>
</feature>
<keyword evidence="4 7" id="KW-1133">Transmembrane helix</keyword>
<feature type="transmembrane region" description="Helical" evidence="7">
    <location>
        <begin position="44"/>
        <end position="64"/>
    </location>
</feature>
<evidence type="ECO:0000256" key="6">
    <source>
        <dbReference type="SAM" id="MobiDB-lite"/>
    </source>
</evidence>
<keyword evidence="5 7" id="KW-0472">Membrane</keyword>
<dbReference type="EMBL" id="JAUSZI010000002">
    <property type="protein sequence ID" value="MDQ1024045.1"/>
    <property type="molecule type" value="Genomic_DNA"/>
</dbReference>
<feature type="transmembrane region" description="Helical" evidence="7">
    <location>
        <begin position="103"/>
        <end position="124"/>
    </location>
</feature>
<feature type="transmembrane region" description="Helical" evidence="7">
    <location>
        <begin position="332"/>
        <end position="354"/>
    </location>
</feature>
<dbReference type="Pfam" id="PF07690">
    <property type="entry name" value="MFS_1"/>
    <property type="match status" value="1"/>
</dbReference>
<evidence type="ECO:0000256" key="2">
    <source>
        <dbReference type="ARBA" id="ARBA00022475"/>
    </source>
</evidence>
<dbReference type="SUPFAM" id="SSF103473">
    <property type="entry name" value="MFS general substrate transporter"/>
    <property type="match status" value="1"/>
</dbReference>
<feature type="transmembrane region" description="Helical" evidence="7">
    <location>
        <begin position="280"/>
        <end position="299"/>
    </location>
</feature>
<feature type="region of interest" description="Disordered" evidence="6">
    <location>
        <begin position="201"/>
        <end position="225"/>
    </location>
</feature>
<sequence>MTARPAFRDADVLRWLGAYTTSVTGDVAYFMALSWATARIAGPAQVGVVLAVGAIPRAVLMLGGGVLADRFGPRRVLIGSDLVRCGVLLGAAAATWAGGPQLWLLYALSVLFGVVDAVFMPAVGALPPRLTDQGQLARVQGMRVLAVRFSNAVGPLVGSFALVVVGAAGAFAVVGVLFGVSLGLLSAVSVKPVAVTTVATAPGERDAEPAPHRSGPVESSPPRPLSADLRDGLRYLRGHRRLRRLVWVIALGEMCFSGPLAAGLVLLADERKWDAAALGWILAAFSVGGAVSALAMAAARRVPRAGVVLAVSLAVTAGLVTALGRATAPGTAVALGGLLGAVSGVAMVLGNALLQKEADPRYLGRVTSVTTLGTLGLSPLLFPLTGLAAALWGTATFFAGCGAVCVLAAATALSPPLRGARL</sequence>
<organism evidence="8 9">
    <name type="scientific">Streptomyces umbrinus</name>
    <dbReference type="NCBI Taxonomy" id="67370"/>
    <lineage>
        <taxon>Bacteria</taxon>
        <taxon>Bacillati</taxon>
        <taxon>Actinomycetota</taxon>
        <taxon>Actinomycetes</taxon>
        <taxon>Kitasatosporales</taxon>
        <taxon>Streptomycetaceae</taxon>
        <taxon>Streptomyces</taxon>
        <taxon>Streptomyces phaeochromogenes group</taxon>
    </lineage>
</organism>
<evidence type="ECO:0000256" key="4">
    <source>
        <dbReference type="ARBA" id="ARBA00022989"/>
    </source>
</evidence>
<evidence type="ECO:0000256" key="3">
    <source>
        <dbReference type="ARBA" id="ARBA00022692"/>
    </source>
</evidence>
<evidence type="ECO:0000256" key="1">
    <source>
        <dbReference type="ARBA" id="ARBA00004651"/>
    </source>
</evidence>
<keyword evidence="2" id="KW-1003">Cell membrane</keyword>
<evidence type="ECO:0000256" key="7">
    <source>
        <dbReference type="SAM" id="Phobius"/>
    </source>
</evidence>
<dbReference type="Gene3D" id="1.20.1250.20">
    <property type="entry name" value="MFS general substrate transporter like domains"/>
    <property type="match status" value="1"/>
</dbReference>
<accession>A0ABU0SKF1</accession>
<feature type="transmembrane region" description="Helical" evidence="7">
    <location>
        <begin position="366"/>
        <end position="384"/>
    </location>
</feature>
<dbReference type="RefSeq" id="WP_307519241.1">
    <property type="nucleotide sequence ID" value="NZ_JAUSZI010000002.1"/>
</dbReference>
<dbReference type="Proteomes" id="UP001230328">
    <property type="component" value="Unassembled WGS sequence"/>
</dbReference>
<reference evidence="8 9" key="1">
    <citation type="submission" date="2023-07" db="EMBL/GenBank/DDBJ databases">
        <title>Comparative genomics of wheat-associated soil bacteria to identify genetic determinants of phenazine resistance.</title>
        <authorList>
            <person name="Mouncey N."/>
        </authorList>
    </citation>
    <scope>NUCLEOTIDE SEQUENCE [LARGE SCALE GENOMIC DNA]</scope>
    <source>
        <strain evidence="8 9">V2I4</strain>
    </source>
</reference>
<dbReference type="InterPro" id="IPR011701">
    <property type="entry name" value="MFS"/>
</dbReference>
<dbReference type="InterPro" id="IPR036259">
    <property type="entry name" value="MFS_trans_sf"/>
</dbReference>
<feature type="transmembrane region" description="Helical" evidence="7">
    <location>
        <begin position="12"/>
        <end position="32"/>
    </location>
</feature>
<dbReference type="PANTHER" id="PTHR23513">
    <property type="entry name" value="INTEGRAL MEMBRANE EFFLUX PROTEIN-RELATED"/>
    <property type="match status" value="1"/>
</dbReference>
<comment type="caution">
    <text evidence="8">The sequence shown here is derived from an EMBL/GenBank/DDBJ whole genome shotgun (WGS) entry which is preliminary data.</text>
</comment>
<comment type="subcellular location">
    <subcellularLocation>
        <location evidence="1">Cell membrane</location>
        <topology evidence="1">Multi-pass membrane protein</topology>
    </subcellularLocation>
</comment>
<feature type="transmembrane region" description="Helical" evidence="7">
    <location>
        <begin position="170"/>
        <end position="190"/>
    </location>
</feature>
<proteinExistence type="predicted"/>
<evidence type="ECO:0000313" key="8">
    <source>
        <dbReference type="EMBL" id="MDQ1024045.1"/>
    </source>
</evidence>
<evidence type="ECO:0000313" key="9">
    <source>
        <dbReference type="Proteomes" id="UP001230328"/>
    </source>
</evidence>
<dbReference type="CDD" id="cd06173">
    <property type="entry name" value="MFS_MefA_like"/>
    <property type="match status" value="1"/>
</dbReference>
<feature type="transmembrane region" description="Helical" evidence="7">
    <location>
        <begin position="145"/>
        <end position="164"/>
    </location>
</feature>
<protein>
    <submittedName>
        <fullName evidence="8">MFS family permease</fullName>
    </submittedName>
</protein>
<feature type="transmembrane region" description="Helical" evidence="7">
    <location>
        <begin position="76"/>
        <end position="97"/>
    </location>
</feature>
<feature type="transmembrane region" description="Helical" evidence="7">
    <location>
        <begin position="245"/>
        <end position="268"/>
    </location>
</feature>
<name>A0ABU0SKF1_9ACTN</name>
<keyword evidence="9" id="KW-1185">Reference proteome</keyword>
<keyword evidence="3 7" id="KW-0812">Transmembrane</keyword>
<dbReference type="PANTHER" id="PTHR23513:SF17">
    <property type="entry name" value="MEMBRANE PROTEIN"/>
    <property type="match status" value="1"/>
</dbReference>
<feature type="transmembrane region" description="Helical" evidence="7">
    <location>
        <begin position="390"/>
        <end position="413"/>
    </location>
</feature>
<gene>
    <name evidence="8" type="ORF">QF035_001627</name>
</gene>